<dbReference type="SUPFAM" id="SSF51556">
    <property type="entry name" value="Metallo-dependent hydrolases"/>
    <property type="match status" value="1"/>
</dbReference>
<dbReference type="InterPro" id="IPR050287">
    <property type="entry name" value="MTA/SAH_deaminase"/>
</dbReference>
<dbReference type="PANTHER" id="PTHR43794:SF11">
    <property type="entry name" value="AMIDOHYDROLASE-RELATED DOMAIN-CONTAINING PROTEIN"/>
    <property type="match status" value="1"/>
</dbReference>
<evidence type="ECO:0000259" key="2">
    <source>
        <dbReference type="Pfam" id="PF01979"/>
    </source>
</evidence>
<dbReference type="InterPro" id="IPR011059">
    <property type="entry name" value="Metal-dep_hydrolase_composite"/>
</dbReference>
<proteinExistence type="predicted"/>
<dbReference type="GO" id="GO:0016810">
    <property type="term" value="F:hydrolase activity, acting on carbon-nitrogen (but not peptide) bonds"/>
    <property type="evidence" value="ECO:0007669"/>
    <property type="project" value="InterPro"/>
</dbReference>
<dbReference type="GO" id="GO:0018788">
    <property type="term" value="F:atrazine chlorohydrolase activity"/>
    <property type="evidence" value="ECO:0007669"/>
    <property type="project" value="UniProtKB-EC"/>
</dbReference>
<evidence type="ECO:0000256" key="1">
    <source>
        <dbReference type="ARBA" id="ARBA00022801"/>
    </source>
</evidence>
<name>A0A1C6GA93_9FIRM</name>
<evidence type="ECO:0000313" key="3">
    <source>
        <dbReference type="EMBL" id="SCJ42206.1"/>
    </source>
</evidence>
<dbReference type="InterPro" id="IPR032466">
    <property type="entry name" value="Metal_Hydrolase"/>
</dbReference>
<dbReference type="AlphaFoldDB" id="A0A1C6GA93"/>
<protein>
    <submittedName>
        <fullName evidence="3">Atrazine chlorohydrolase</fullName>
        <ecNumber evidence="3">3.8.1.8</ecNumber>
    </submittedName>
</protein>
<dbReference type="Gene3D" id="2.30.40.10">
    <property type="entry name" value="Urease, subunit C, domain 1"/>
    <property type="match status" value="1"/>
</dbReference>
<reference evidence="3" key="1">
    <citation type="submission" date="2015-09" db="EMBL/GenBank/DDBJ databases">
        <authorList>
            <consortium name="Pathogen Informatics"/>
        </authorList>
    </citation>
    <scope>NUCLEOTIDE SEQUENCE</scope>
    <source>
        <strain evidence="3">2789STDY5834896</strain>
    </source>
</reference>
<dbReference type="InterPro" id="IPR006680">
    <property type="entry name" value="Amidohydro-rel"/>
</dbReference>
<dbReference type="SUPFAM" id="SSF51338">
    <property type="entry name" value="Composite domain of metallo-dependent hydrolases"/>
    <property type="match status" value="1"/>
</dbReference>
<dbReference type="PANTHER" id="PTHR43794">
    <property type="entry name" value="AMINOHYDROLASE SSNA-RELATED"/>
    <property type="match status" value="1"/>
</dbReference>
<dbReference type="EMBL" id="FMHG01000001">
    <property type="protein sequence ID" value="SCJ42206.1"/>
    <property type="molecule type" value="Genomic_DNA"/>
</dbReference>
<sequence>MTTLIKNGIVITEDPEDRVFLKGWVRIDGDRITGLGEGDPGDAVTADRVIDATGKAVLPGIVDVHTHVCGSLFKGMTEDPEGAFYGLALPMERLLTPESTYTLSMLGAAECLKGGVTCINDIYHYMRDTARAIDEIGMRGVLAHKIIETDLSTIQYNDYTRIPKEGAARVEENCRLIEEYHGKDRRIFCRFGPHATDTVSIELARKIVELGHHYQVGFHIHVAQKVQEVNFLKETYGLTPVEYLCETGLMGEDLVAAHCTYITDRDIQLLKEGGATMAHCAEMYGKRGSFPPMEKIYGSGVRLAYGTDWVTMDPWTSMRIAVMAARMAGCKLDDPSAHTALRLSTIVPAKSLGLGDRIGSLEVGKQADILLLDMQSPNLTPVFDDPVATIVYNANRHDVHTVLVAGKVLVEDRQLKTVDEAQVLAEGQRAAAAIYRDYRAGK</sequence>
<accession>A0A1C6GA93</accession>
<dbReference type="Gene3D" id="3.20.20.140">
    <property type="entry name" value="Metal-dependent hydrolases"/>
    <property type="match status" value="1"/>
</dbReference>
<dbReference type="Pfam" id="PF01979">
    <property type="entry name" value="Amidohydro_1"/>
    <property type="match status" value="1"/>
</dbReference>
<dbReference type="CDD" id="cd01298">
    <property type="entry name" value="ATZ_TRZ_like"/>
    <property type="match status" value="1"/>
</dbReference>
<dbReference type="EC" id="3.8.1.8" evidence="3"/>
<organism evidence="3">
    <name type="scientific">uncultured Anaerotruncus sp</name>
    <dbReference type="NCBI Taxonomy" id="905011"/>
    <lineage>
        <taxon>Bacteria</taxon>
        <taxon>Bacillati</taxon>
        <taxon>Bacillota</taxon>
        <taxon>Clostridia</taxon>
        <taxon>Eubacteriales</taxon>
        <taxon>Oscillospiraceae</taxon>
        <taxon>Anaerotruncus</taxon>
        <taxon>environmental samples</taxon>
    </lineage>
</organism>
<feature type="domain" description="Amidohydrolase-related" evidence="2">
    <location>
        <begin position="57"/>
        <end position="408"/>
    </location>
</feature>
<keyword evidence="1 3" id="KW-0378">Hydrolase</keyword>
<gene>
    <name evidence="3" type="primary">atzA</name>
    <name evidence="3" type="ORF">SAMEA3545359_00290</name>
</gene>